<gene>
    <name evidence="1" type="ORF">CVH13_00061</name>
</gene>
<protein>
    <submittedName>
        <fullName evidence="1">Uncharacterized protein</fullName>
    </submittedName>
</protein>
<sequence>MKQLRTKCKQEIYQTGNHHYCPRYAIPGTDFCKFHNPESVAAKEKERELVAAEHFQQARNELIRQIIITEIFSGITTEEIRKNKAKLKAVFKTVFKTEA</sequence>
<comment type="caution">
    <text evidence="1">The sequence shown here is derived from an EMBL/GenBank/DDBJ whole genome shotgun (WGS) entry which is preliminary data.</text>
</comment>
<reference evidence="1 2" key="1">
    <citation type="journal article" date="2017" name="FEMS Microbiol. Ecol.">
        <title>Reconstructed genomes of novel Dehalococcoides mccartyi strains from 1,2,3,4-tetrachlorodibenzo-p-dioxin-dechlorinating enrichment cultures reveal divergent reductive dehalogenase gene profiles.</title>
        <authorList>
            <person name="Dam H.T."/>
            <person name="Vollmers J."/>
            <person name="Kaster A.K."/>
            <person name="Haggblom M.M."/>
        </authorList>
    </citation>
    <scope>NUCLEOTIDE SEQUENCE [LARGE SCALE GENOMIC DNA]</scope>
    <source>
        <strain evidence="1 2">H1-3-2.001</strain>
    </source>
</reference>
<proteinExistence type="predicted"/>
<organism evidence="1 2">
    <name type="scientific">Dehalococcoides mccartyi</name>
    <dbReference type="NCBI Taxonomy" id="61435"/>
    <lineage>
        <taxon>Bacteria</taxon>
        <taxon>Bacillati</taxon>
        <taxon>Chloroflexota</taxon>
        <taxon>Dehalococcoidia</taxon>
        <taxon>Dehalococcoidales</taxon>
        <taxon>Dehalococcoidaceae</taxon>
        <taxon>Dehalococcoides</taxon>
    </lineage>
</organism>
<dbReference type="Proteomes" id="UP000233649">
    <property type="component" value="Unassembled WGS sequence"/>
</dbReference>
<name>A0A2J1E0M8_9CHLR</name>
<dbReference type="EMBL" id="PHFD01000017">
    <property type="protein sequence ID" value="PKH48033.1"/>
    <property type="molecule type" value="Genomic_DNA"/>
</dbReference>
<evidence type="ECO:0000313" key="2">
    <source>
        <dbReference type="Proteomes" id="UP000233649"/>
    </source>
</evidence>
<evidence type="ECO:0000313" key="1">
    <source>
        <dbReference type="EMBL" id="PKH48033.1"/>
    </source>
</evidence>
<accession>A0A2J1E0M8</accession>
<dbReference type="AlphaFoldDB" id="A0A2J1E0M8"/>